<reference evidence="2" key="1">
    <citation type="journal article" date="2014" name="Stand. Genomic Sci.">
        <title>Genome sequence of the exopolysaccharide-producing Salipiger mucosus type strain (DSM 16094(T)), a moderately halophilic member of the Roseobacter clade.</title>
        <authorList>
            <person name="Riedel T."/>
            <person name="Spring S."/>
            <person name="Fiebig A."/>
            <person name="Petersen J."/>
            <person name="Kyrpides N.C."/>
            <person name="Goker M."/>
            <person name="Klenk H.P."/>
        </authorList>
    </citation>
    <scope>NUCLEOTIDE SEQUENCE [LARGE SCALE GENOMIC DNA]</scope>
    <source>
        <strain evidence="2">DSM 16094</strain>
    </source>
</reference>
<dbReference type="eggNOG" id="ENOG502Z7JV">
    <property type="taxonomic scope" value="Bacteria"/>
</dbReference>
<evidence type="ECO:0000313" key="1">
    <source>
        <dbReference type="EMBL" id="EPX85631.1"/>
    </source>
</evidence>
<comment type="caution">
    <text evidence="1">The sequence shown here is derived from an EMBL/GenBank/DDBJ whole genome shotgun (WGS) entry which is preliminary data.</text>
</comment>
<accession>S9QWA1</accession>
<proteinExistence type="predicted"/>
<dbReference type="AlphaFoldDB" id="S9QWA1"/>
<sequence length="293" mass="32863">MKVVLHIGVHCTDEDRLLKGLLRNAEALRGDGVAIPGPSRYRRLLSEAMHSLEDGAPAADAREVLLDAILDDDPENVSRLVLSHETLLSVPKQALSGGKLYRRTERRLRGVQQLFGGDDLEIFVGLRDFATWLPATFRATPVPSFEEFLGGADPMHLRWSDLIGRIRAELPDVPVTTWCNEDTPLIWGRIIRAMAGVEESRKITGAFDLLAEIISPEGMTRFRGFLKENPEITEPQKRRVMAAFLDKYALDEAVEEELDLPGWDSAYVDMLTELYDEDVWEIGRMPGVSLLTP</sequence>
<dbReference type="RefSeq" id="WP_020039560.1">
    <property type="nucleotide sequence ID" value="NZ_KE557273.1"/>
</dbReference>
<evidence type="ECO:0000313" key="2">
    <source>
        <dbReference type="Proteomes" id="UP000015347"/>
    </source>
</evidence>
<dbReference type="EMBL" id="APVH01000008">
    <property type="protein sequence ID" value="EPX85631.1"/>
    <property type="molecule type" value="Genomic_DNA"/>
</dbReference>
<protein>
    <submittedName>
        <fullName evidence="1">Uncharacterized protein</fullName>
    </submittedName>
</protein>
<dbReference type="STRING" id="1123237.Salmuc_04902"/>
<keyword evidence="2" id="KW-1185">Reference proteome</keyword>
<organism evidence="1 2">
    <name type="scientific">Salipiger mucosus DSM 16094</name>
    <dbReference type="NCBI Taxonomy" id="1123237"/>
    <lineage>
        <taxon>Bacteria</taxon>
        <taxon>Pseudomonadati</taxon>
        <taxon>Pseudomonadota</taxon>
        <taxon>Alphaproteobacteria</taxon>
        <taxon>Rhodobacterales</taxon>
        <taxon>Roseobacteraceae</taxon>
        <taxon>Salipiger</taxon>
    </lineage>
</organism>
<dbReference type="OrthoDB" id="7816979at2"/>
<gene>
    <name evidence="1" type="ORF">Salmuc_04902</name>
</gene>
<name>S9QWA1_9RHOB</name>
<dbReference type="Proteomes" id="UP000015347">
    <property type="component" value="Unassembled WGS sequence"/>
</dbReference>
<dbReference type="HOGENOM" id="CLU_955920_0_0_5"/>